<dbReference type="Pfam" id="PF02541">
    <property type="entry name" value="Ppx-GppA"/>
    <property type="match status" value="1"/>
</dbReference>
<dbReference type="GO" id="GO:0008894">
    <property type="term" value="F:guanosine-5'-triphosphate,3'-diphosphate diphosphatase activity"/>
    <property type="evidence" value="ECO:0007669"/>
    <property type="project" value="UniProtKB-EC"/>
</dbReference>
<evidence type="ECO:0000259" key="1">
    <source>
        <dbReference type="Pfam" id="PF02541"/>
    </source>
</evidence>
<feature type="domain" description="Ppx/GppA phosphatase N-terminal" evidence="1">
    <location>
        <begin position="18"/>
        <end position="288"/>
    </location>
</feature>
<dbReference type="InterPro" id="IPR050273">
    <property type="entry name" value="GppA/Ppx_hydrolase"/>
</dbReference>
<dbReference type="InterPro" id="IPR003695">
    <property type="entry name" value="Ppx_GppA_N"/>
</dbReference>
<organism evidence="2">
    <name type="scientific">anaerobic digester metagenome</name>
    <dbReference type="NCBI Taxonomy" id="1263854"/>
    <lineage>
        <taxon>unclassified sequences</taxon>
        <taxon>metagenomes</taxon>
        <taxon>ecological metagenomes</taxon>
    </lineage>
</organism>
<proteinExistence type="predicted"/>
<dbReference type="Gene3D" id="3.30.420.40">
    <property type="match status" value="1"/>
</dbReference>
<gene>
    <name evidence="2" type="primary">gppA</name>
    <name evidence="2" type="ORF">SCFA_970004</name>
</gene>
<dbReference type="PANTHER" id="PTHR30005:SF0">
    <property type="entry name" value="RETROGRADE REGULATION PROTEIN 2"/>
    <property type="match status" value="1"/>
</dbReference>
<accession>A0A485MDW0</accession>
<name>A0A485MDW0_9ZZZZ</name>
<dbReference type="PANTHER" id="PTHR30005">
    <property type="entry name" value="EXOPOLYPHOSPHATASE"/>
    <property type="match status" value="1"/>
</dbReference>
<keyword evidence="2" id="KW-0378">Hydrolase</keyword>
<dbReference type="Gene3D" id="3.30.420.150">
    <property type="entry name" value="Exopolyphosphatase. Domain 2"/>
    <property type="match status" value="1"/>
</dbReference>
<dbReference type="EC" id="3.6.1.40" evidence="2"/>
<dbReference type="AlphaFoldDB" id="A0A485MDW0"/>
<dbReference type="EMBL" id="CAADRN010000402">
    <property type="protein sequence ID" value="VFU19693.1"/>
    <property type="molecule type" value="Genomic_DNA"/>
</dbReference>
<protein>
    <submittedName>
        <fullName evidence="2">Guanosine-5'-triphosphate,3'-diphosphate pyrophosphatase</fullName>
        <ecNumber evidence="2">3.6.1.40</ecNumber>
    </submittedName>
</protein>
<dbReference type="SUPFAM" id="SSF53067">
    <property type="entry name" value="Actin-like ATPase domain"/>
    <property type="match status" value="2"/>
</dbReference>
<dbReference type="InterPro" id="IPR043129">
    <property type="entry name" value="ATPase_NBD"/>
</dbReference>
<evidence type="ECO:0000313" key="2">
    <source>
        <dbReference type="EMBL" id="VFU19693.1"/>
    </source>
</evidence>
<dbReference type="CDD" id="cd24054">
    <property type="entry name" value="ASKHA_NBD_AaPPX-GppA_MtPPX2-like"/>
    <property type="match status" value="1"/>
</dbReference>
<sequence length="292" mass="30786">MQLIAAIDIGTNSTRLLVVQKTGAGWKELARKLAGTRLGEGIRRGVLPPSAMERTAEAVGLFYREALSLGAQRVVAAATSAVRDASNRAEFLSLVKLKAGLPVRVLSGEEEARLSYRGVISGLDIEPDSTVVVDVGGGSTELIWMQAGRLHLVSVKAGAVRLTGAGGRCGPAATLGPALVQVKRSKAGNLVGVGGTVTTLAAIDQKLVEYDPRLVHGYTLTAGRIKEILSMLSSLDLADRRRVPGLQPERADIILAGVEIVLAVMEGLAVNRLVVSESDILMGLIQEEVERK</sequence>
<reference evidence="2" key="1">
    <citation type="submission" date="2019-03" db="EMBL/GenBank/DDBJ databases">
        <authorList>
            <person name="Hao L."/>
        </authorList>
    </citation>
    <scope>NUCLEOTIDE SEQUENCE</scope>
</reference>